<keyword evidence="3 12" id="KW-0813">Transport</keyword>
<feature type="transmembrane region" description="Helical" evidence="12">
    <location>
        <begin position="65"/>
        <end position="85"/>
    </location>
</feature>
<comment type="subcellular location">
    <subcellularLocation>
        <location evidence="12">Cell membrane</location>
        <topology evidence="12">Multi-pass membrane protein</topology>
    </subcellularLocation>
    <subcellularLocation>
        <location evidence="1">Membrane</location>
        <topology evidence="1">Multi-pass membrane protein</topology>
    </subcellularLocation>
</comment>
<keyword evidence="6 12" id="KW-0812">Transmembrane</keyword>
<dbReference type="GO" id="GO:0005886">
    <property type="term" value="C:plasma membrane"/>
    <property type="evidence" value="ECO:0007669"/>
    <property type="project" value="UniProtKB-SubCell"/>
</dbReference>
<comment type="catalytic activity">
    <reaction evidence="12">
        <text>K(+)(in) + H(+)(in) = K(+)(out) + H(+)(out)</text>
        <dbReference type="Rhea" id="RHEA:28490"/>
        <dbReference type="ChEBI" id="CHEBI:15378"/>
        <dbReference type="ChEBI" id="CHEBI:29103"/>
    </reaction>
</comment>
<evidence type="ECO:0000256" key="7">
    <source>
        <dbReference type="ARBA" id="ARBA00022847"/>
    </source>
</evidence>
<dbReference type="KEGG" id="llu:AKJ09_09918"/>
<evidence type="ECO:0000256" key="2">
    <source>
        <dbReference type="ARBA" id="ARBA00007019"/>
    </source>
</evidence>
<feature type="transmembrane region" description="Helical" evidence="12">
    <location>
        <begin position="305"/>
        <end position="330"/>
    </location>
</feature>
<evidence type="ECO:0000256" key="1">
    <source>
        <dbReference type="ARBA" id="ARBA00004141"/>
    </source>
</evidence>
<evidence type="ECO:0000256" key="6">
    <source>
        <dbReference type="ARBA" id="ARBA00022692"/>
    </source>
</evidence>
<dbReference type="EMBL" id="CP012333">
    <property type="protein sequence ID" value="AKV03255.1"/>
    <property type="molecule type" value="Genomic_DNA"/>
</dbReference>
<feature type="transmembrane region" description="Helical" evidence="12">
    <location>
        <begin position="356"/>
        <end position="376"/>
    </location>
</feature>
<keyword evidence="5 12" id="KW-0633">Potassium transport</keyword>
<evidence type="ECO:0000256" key="5">
    <source>
        <dbReference type="ARBA" id="ARBA00022538"/>
    </source>
</evidence>
<feature type="transmembrane region" description="Helical" evidence="12">
    <location>
        <begin position="187"/>
        <end position="207"/>
    </location>
</feature>
<evidence type="ECO:0000259" key="14">
    <source>
        <dbReference type="Pfam" id="PF22776"/>
    </source>
</evidence>
<keyword evidence="16" id="KW-1185">Reference proteome</keyword>
<dbReference type="Pfam" id="PF02705">
    <property type="entry name" value="K_trans"/>
    <property type="match status" value="1"/>
</dbReference>
<keyword evidence="9 12" id="KW-1133">Transmembrane helix</keyword>
<evidence type="ECO:0000256" key="12">
    <source>
        <dbReference type="HAMAP-Rule" id="MF_01522"/>
    </source>
</evidence>
<keyword evidence="7 12" id="KW-0769">Symport</keyword>
<comment type="similarity">
    <text evidence="2 12">Belongs to the HAK/KUP transporter (TC 2.A.72) family.</text>
</comment>
<feature type="transmembrane region" description="Helical" evidence="12">
    <location>
        <begin position="263"/>
        <end position="285"/>
    </location>
</feature>
<dbReference type="AlphaFoldDB" id="A0A0K1QCW5"/>
<evidence type="ECO:0000256" key="10">
    <source>
        <dbReference type="ARBA" id="ARBA00023065"/>
    </source>
</evidence>
<evidence type="ECO:0000259" key="13">
    <source>
        <dbReference type="Pfam" id="PF02705"/>
    </source>
</evidence>
<keyword evidence="10 12" id="KW-0406">Ion transport</keyword>
<accession>A0A0K1QCW5</accession>
<evidence type="ECO:0000256" key="4">
    <source>
        <dbReference type="ARBA" id="ARBA00022475"/>
    </source>
</evidence>
<evidence type="ECO:0000313" key="16">
    <source>
        <dbReference type="Proteomes" id="UP000064967"/>
    </source>
</evidence>
<feature type="transmembrane region" description="Helical" evidence="12">
    <location>
        <begin position="227"/>
        <end position="251"/>
    </location>
</feature>
<dbReference type="PANTHER" id="PTHR30540:SF79">
    <property type="entry name" value="LOW AFFINITY POTASSIUM TRANSPORT SYSTEM PROTEIN KUP"/>
    <property type="match status" value="1"/>
</dbReference>
<protein>
    <recommendedName>
        <fullName evidence="12">Probable potassium transport system protein Kup</fullName>
    </recommendedName>
</protein>
<comment type="function">
    <text evidence="12">Transport of potassium into the cell. Likely operates as a K(+):H(+) symporter.</text>
</comment>
<dbReference type="PANTHER" id="PTHR30540">
    <property type="entry name" value="OSMOTIC STRESS POTASSIUM TRANSPORTER"/>
    <property type="match status" value="1"/>
</dbReference>
<dbReference type="RefSeq" id="WP_240488846.1">
    <property type="nucleotide sequence ID" value="NZ_CP012333.1"/>
</dbReference>
<dbReference type="GO" id="GO:0015293">
    <property type="term" value="F:symporter activity"/>
    <property type="evidence" value="ECO:0007669"/>
    <property type="project" value="UniProtKB-UniRule"/>
</dbReference>
<dbReference type="InterPro" id="IPR053951">
    <property type="entry name" value="K_trans_N"/>
</dbReference>
<evidence type="ECO:0000256" key="3">
    <source>
        <dbReference type="ARBA" id="ARBA00022448"/>
    </source>
</evidence>
<dbReference type="Proteomes" id="UP000064967">
    <property type="component" value="Chromosome"/>
</dbReference>
<dbReference type="HAMAP" id="MF_01522">
    <property type="entry name" value="Kup"/>
    <property type="match status" value="1"/>
</dbReference>
<feature type="transmembrane region" description="Helical" evidence="12">
    <location>
        <begin position="382"/>
        <end position="404"/>
    </location>
</feature>
<proteinExistence type="inferred from homology"/>
<evidence type="ECO:0000256" key="11">
    <source>
        <dbReference type="ARBA" id="ARBA00023136"/>
    </source>
</evidence>
<dbReference type="PATRIC" id="fig|1391654.3.peg.10045"/>
<evidence type="ECO:0000256" key="8">
    <source>
        <dbReference type="ARBA" id="ARBA00022958"/>
    </source>
</evidence>
<evidence type="ECO:0000256" key="9">
    <source>
        <dbReference type="ARBA" id="ARBA00022989"/>
    </source>
</evidence>
<reference evidence="15 16" key="1">
    <citation type="submission" date="2015-08" db="EMBL/GenBank/DDBJ databases">
        <authorList>
            <person name="Babu N.S."/>
            <person name="Beckwith C.J."/>
            <person name="Beseler K.G."/>
            <person name="Brison A."/>
            <person name="Carone J.V."/>
            <person name="Caskin T.P."/>
            <person name="Diamond M."/>
            <person name="Durham M.E."/>
            <person name="Foxe J.M."/>
            <person name="Go M."/>
            <person name="Henderson B.A."/>
            <person name="Jones I.B."/>
            <person name="McGettigan J.A."/>
            <person name="Micheletti S.J."/>
            <person name="Nasrallah M.E."/>
            <person name="Ortiz D."/>
            <person name="Piller C.R."/>
            <person name="Privatt S.R."/>
            <person name="Schneider S.L."/>
            <person name="Sharp S."/>
            <person name="Smith T.C."/>
            <person name="Stanton J.D."/>
            <person name="Ullery H.E."/>
            <person name="Wilson R.J."/>
            <person name="Serrano M.G."/>
            <person name="Buck G."/>
            <person name="Lee V."/>
            <person name="Wang Y."/>
            <person name="Carvalho R."/>
            <person name="Voegtly L."/>
            <person name="Shi R."/>
            <person name="Duckworth R."/>
            <person name="Johnson A."/>
            <person name="Loviza R."/>
            <person name="Walstead R."/>
            <person name="Shah Z."/>
            <person name="Kiflezghi M."/>
            <person name="Wade K."/>
            <person name="Ball S.L."/>
            <person name="Bradley K.W."/>
            <person name="Asai D.J."/>
            <person name="Bowman C.A."/>
            <person name="Russell D.A."/>
            <person name="Pope W.H."/>
            <person name="Jacobs-Sera D."/>
            <person name="Hendrix R.W."/>
            <person name="Hatfull G.F."/>
        </authorList>
    </citation>
    <scope>NUCLEOTIDE SEQUENCE [LARGE SCALE GENOMIC DNA]</scope>
    <source>
        <strain evidence="15 16">DSM 27648</strain>
    </source>
</reference>
<dbReference type="GO" id="GO:0015079">
    <property type="term" value="F:potassium ion transmembrane transporter activity"/>
    <property type="evidence" value="ECO:0007669"/>
    <property type="project" value="UniProtKB-UniRule"/>
</dbReference>
<evidence type="ECO:0000313" key="15">
    <source>
        <dbReference type="EMBL" id="AKV03255.1"/>
    </source>
</evidence>
<sequence>MISASSPRALAKHEDDIGTGAPHGSVATLALGALGVVFGDIGTSPLYTLPSCIEVLGGKTDRADVLGMLSLVFWSLTMVVTVKYMTFVMRADNHGEGGILALLALVPKRMRGSKTGLGWLAFLVVVGAALLYGDGIITPAISVLSAMEGLEVATPRLSPLVLPLTCAVLLGLFGIQHRGTGRVGNIFGPVMVVWFVTIAILGVHHIVKYPAVLSALNPIHGVRFFVIHGVRGIFVLGAVVLAVTGGEALYADMGHFGRRPIRVAWMVIVMPALVLNYFGQGALLLTDPHASAHLFFAMVPPGPATYALVALSTCATVIASQALISGVFSLTHQAVQLGLFPRVDVEHTSAQAEGQIYVPVMNTALAIACLGLVIGFRSANRLAAAYGIAVTGTMVITSVVFFEVSRRTWHWPIWKSLPLLLLFLAFDIPFFAANAFKFRDGGYIPVLVAVLLTLVMTNWSRGQHIFHEQEARLSPSLANFLDGIDRKLAARIPGTAIFLASATEEVPLVLVRFVERVRALPEHVLVLSIVITHEPHLPPDTATLEPLGKGISRLTIQRGFMDSTKLLPVLECAVRKFALSCDLRSATYYFGRETFLATSEGEMSRLSESFFAFLARNASTTTAQYRIPPTQVVEMGVEIDL</sequence>
<dbReference type="STRING" id="1391654.AKJ09_09918"/>
<feature type="transmembrane region" description="Helical" evidence="12">
    <location>
        <begin position="416"/>
        <end position="436"/>
    </location>
</feature>
<feature type="domain" description="K+ potassium transporter C-terminal" evidence="14">
    <location>
        <begin position="493"/>
        <end position="640"/>
    </location>
</feature>
<feature type="transmembrane region" description="Helical" evidence="12">
    <location>
        <begin position="442"/>
        <end position="459"/>
    </location>
</feature>
<feature type="transmembrane region" description="Helical" evidence="12">
    <location>
        <begin position="117"/>
        <end position="137"/>
    </location>
</feature>
<gene>
    <name evidence="12" type="primary">kup</name>
    <name evidence="15" type="ORF">AKJ09_09918</name>
</gene>
<feature type="domain" description="K+ potassium transporter integral membrane" evidence="13">
    <location>
        <begin position="29"/>
        <end position="481"/>
    </location>
</feature>
<keyword evidence="11 12" id="KW-0472">Membrane</keyword>
<keyword evidence="8 12" id="KW-0630">Potassium</keyword>
<dbReference type="InterPro" id="IPR003855">
    <property type="entry name" value="K+_transporter"/>
</dbReference>
<name>A0A0K1QCW5_9BACT</name>
<dbReference type="Pfam" id="PF22776">
    <property type="entry name" value="K_trans_C"/>
    <property type="match status" value="1"/>
</dbReference>
<organism evidence="15 16">
    <name type="scientific">Labilithrix luteola</name>
    <dbReference type="NCBI Taxonomy" id="1391654"/>
    <lineage>
        <taxon>Bacteria</taxon>
        <taxon>Pseudomonadati</taxon>
        <taxon>Myxococcota</taxon>
        <taxon>Polyangia</taxon>
        <taxon>Polyangiales</taxon>
        <taxon>Labilitrichaceae</taxon>
        <taxon>Labilithrix</taxon>
    </lineage>
</organism>
<dbReference type="InterPro" id="IPR023051">
    <property type="entry name" value="Kup"/>
</dbReference>
<feature type="transmembrane region" description="Helical" evidence="12">
    <location>
        <begin position="157"/>
        <end position="175"/>
    </location>
</feature>
<dbReference type="InterPro" id="IPR053952">
    <property type="entry name" value="K_trans_C"/>
</dbReference>
<keyword evidence="4 12" id="KW-1003">Cell membrane</keyword>